<name>A0A1Z4BZP1_9GAMM</name>
<dbReference type="OrthoDB" id="9779128at2"/>
<evidence type="ECO:0000256" key="3">
    <source>
        <dbReference type="HAMAP-Rule" id="MF_02071"/>
    </source>
</evidence>
<dbReference type="Proteomes" id="UP000197019">
    <property type="component" value="Chromosome"/>
</dbReference>
<evidence type="ECO:0000256" key="4">
    <source>
        <dbReference type="RuleBase" id="RU003495"/>
    </source>
</evidence>
<feature type="region of interest" description="Disordered" evidence="5">
    <location>
        <begin position="27"/>
        <end position="60"/>
    </location>
</feature>
<keyword evidence="7" id="KW-0449">Lipoprotein</keyword>
<dbReference type="KEGG" id="mpsy:CEK71_11950"/>
<evidence type="ECO:0000256" key="5">
    <source>
        <dbReference type="SAM" id="MobiDB-lite"/>
    </source>
</evidence>
<dbReference type="SUPFAM" id="SSF50685">
    <property type="entry name" value="Barwin-like endoglucanases"/>
    <property type="match status" value="1"/>
</dbReference>
<dbReference type="CDD" id="cd22268">
    <property type="entry name" value="DPBB_RlpA-like"/>
    <property type="match status" value="1"/>
</dbReference>
<dbReference type="GO" id="GO:0008932">
    <property type="term" value="F:lytic endotransglycosylase activity"/>
    <property type="evidence" value="ECO:0007669"/>
    <property type="project" value="UniProtKB-UniRule"/>
</dbReference>
<evidence type="ECO:0000313" key="7">
    <source>
        <dbReference type="EMBL" id="ASF46730.1"/>
    </source>
</evidence>
<evidence type="ECO:0000259" key="6">
    <source>
        <dbReference type="Pfam" id="PF03330"/>
    </source>
</evidence>
<dbReference type="Gene3D" id="2.40.40.10">
    <property type="entry name" value="RlpA-like domain"/>
    <property type="match status" value="1"/>
</dbReference>
<dbReference type="PANTHER" id="PTHR34183">
    <property type="entry name" value="ENDOLYTIC PEPTIDOGLYCAN TRANSGLYCOSYLASE RLPA"/>
    <property type="match status" value="1"/>
</dbReference>
<protein>
    <recommendedName>
        <fullName evidence="3">Endolytic peptidoglycan transglycosylase RlpA</fullName>
        <ecNumber evidence="3">4.2.2.-</ecNumber>
    </recommendedName>
</protein>
<feature type="compositionally biased region" description="Basic residues" evidence="5">
    <location>
        <begin position="29"/>
        <end position="51"/>
    </location>
</feature>
<proteinExistence type="inferred from homology"/>
<evidence type="ECO:0000313" key="8">
    <source>
        <dbReference type="Proteomes" id="UP000197019"/>
    </source>
</evidence>
<keyword evidence="3" id="KW-0732">Signal</keyword>
<dbReference type="EMBL" id="CP022129">
    <property type="protein sequence ID" value="ASF46730.1"/>
    <property type="molecule type" value="Genomic_DNA"/>
</dbReference>
<keyword evidence="2 3" id="KW-0961">Cell wall biogenesis/degradation</keyword>
<dbReference type="NCBIfam" id="TIGR00413">
    <property type="entry name" value="rlpA"/>
    <property type="match status" value="1"/>
</dbReference>
<sequence precursor="true">MNKLITAMLYLVVCSFFSNPISTAAAAKHSGRHHQHHTARHPHHYRHHHSGSRNGGNEGIASWYGNQFQGHVTASGERYDMNELTAAHNSLPLSSYVQVTNMHNQRTVVVRINDRGPYTGNRVMDLSYAAAKELGIHKSGTAAIKITPLAMN</sequence>
<dbReference type="InterPro" id="IPR009009">
    <property type="entry name" value="RlpA-like_DPBB"/>
</dbReference>
<keyword evidence="1 3" id="KW-0456">Lyase</keyword>
<accession>A0A1Z4BZP1</accession>
<feature type="chain" id="PRO_5013414592" description="Endolytic peptidoglycan transglycosylase RlpA" evidence="3">
    <location>
        <begin position="25"/>
        <end position="152"/>
    </location>
</feature>
<comment type="similarity">
    <text evidence="3 4">Belongs to the RlpA family.</text>
</comment>
<dbReference type="InterPro" id="IPR012997">
    <property type="entry name" value="RplA"/>
</dbReference>
<dbReference type="PANTHER" id="PTHR34183:SF1">
    <property type="entry name" value="ENDOLYTIC PEPTIDOGLYCAN TRANSGLYCOSYLASE RLPA"/>
    <property type="match status" value="1"/>
</dbReference>
<dbReference type="InterPro" id="IPR036908">
    <property type="entry name" value="RlpA-like_sf"/>
</dbReference>
<dbReference type="GO" id="GO:0071555">
    <property type="term" value="P:cell wall organization"/>
    <property type="evidence" value="ECO:0007669"/>
    <property type="project" value="UniProtKB-KW"/>
</dbReference>
<organism evidence="7 8">
    <name type="scientific">Methylovulum psychrotolerans</name>
    <dbReference type="NCBI Taxonomy" id="1704499"/>
    <lineage>
        <taxon>Bacteria</taxon>
        <taxon>Pseudomonadati</taxon>
        <taxon>Pseudomonadota</taxon>
        <taxon>Gammaproteobacteria</taxon>
        <taxon>Methylococcales</taxon>
        <taxon>Methylococcaceae</taxon>
        <taxon>Methylovulum</taxon>
    </lineage>
</organism>
<feature type="domain" description="RlpA-like protein double-psi beta-barrel" evidence="6">
    <location>
        <begin position="58"/>
        <end position="145"/>
    </location>
</feature>
<dbReference type="GO" id="GO:0000270">
    <property type="term" value="P:peptidoglycan metabolic process"/>
    <property type="evidence" value="ECO:0007669"/>
    <property type="project" value="UniProtKB-UniRule"/>
</dbReference>
<dbReference type="HAMAP" id="MF_02071">
    <property type="entry name" value="RlpA"/>
    <property type="match status" value="1"/>
</dbReference>
<dbReference type="Pfam" id="PF03330">
    <property type="entry name" value="DPBB_1"/>
    <property type="match status" value="1"/>
</dbReference>
<evidence type="ECO:0000256" key="1">
    <source>
        <dbReference type="ARBA" id="ARBA00023239"/>
    </source>
</evidence>
<feature type="signal peptide" evidence="3">
    <location>
        <begin position="1"/>
        <end position="24"/>
    </location>
</feature>
<comment type="function">
    <text evidence="3">Lytic transglycosylase with a strong preference for naked glycan strands that lack stem peptides.</text>
</comment>
<dbReference type="InterPro" id="IPR034718">
    <property type="entry name" value="RlpA"/>
</dbReference>
<reference evidence="7 8" key="1">
    <citation type="submission" date="2017-06" db="EMBL/GenBank/DDBJ databases">
        <title>Genome Sequencing of the methanotroph Methylovulum psychrotolerants str. HV10-M2 isolated from a high-altitude environment.</title>
        <authorList>
            <person name="Mateos-Rivera A."/>
        </authorList>
    </citation>
    <scope>NUCLEOTIDE SEQUENCE [LARGE SCALE GENOMIC DNA]</scope>
    <source>
        <strain evidence="7 8">HV10_M2</strain>
    </source>
</reference>
<evidence type="ECO:0000256" key="2">
    <source>
        <dbReference type="ARBA" id="ARBA00023316"/>
    </source>
</evidence>
<keyword evidence="8" id="KW-1185">Reference proteome</keyword>
<dbReference type="EC" id="4.2.2.-" evidence="3"/>
<dbReference type="RefSeq" id="WP_088619602.1">
    <property type="nucleotide sequence ID" value="NZ_CP022129.1"/>
</dbReference>
<gene>
    <name evidence="3" type="primary">rlpA</name>
    <name evidence="7" type="ORF">CEK71_11950</name>
</gene>
<dbReference type="AlphaFoldDB" id="A0A1Z4BZP1"/>